<name>A0ABW5AJR9_9BRAD</name>
<dbReference type="PANTHER" id="PTHR11748">
    <property type="entry name" value="D-LACTATE DEHYDROGENASE"/>
    <property type="match status" value="1"/>
</dbReference>
<keyword evidence="2" id="KW-0274">FAD</keyword>
<proteinExistence type="predicted"/>
<organism evidence="4 5">
    <name type="scientific">Rhodoplanes azumiensis</name>
    <dbReference type="NCBI Taxonomy" id="1897628"/>
    <lineage>
        <taxon>Bacteria</taxon>
        <taxon>Pseudomonadati</taxon>
        <taxon>Pseudomonadota</taxon>
        <taxon>Alphaproteobacteria</taxon>
        <taxon>Hyphomicrobiales</taxon>
        <taxon>Nitrobacteraceae</taxon>
        <taxon>Rhodoplanes</taxon>
    </lineage>
</organism>
<evidence type="ECO:0000313" key="4">
    <source>
        <dbReference type="EMBL" id="MFD2183204.1"/>
    </source>
</evidence>
<dbReference type="Gene3D" id="3.30.465.10">
    <property type="match status" value="1"/>
</dbReference>
<evidence type="ECO:0000313" key="5">
    <source>
        <dbReference type="Proteomes" id="UP001597314"/>
    </source>
</evidence>
<feature type="domain" description="FAD-binding PCMH-type" evidence="3">
    <location>
        <begin position="1"/>
        <end position="183"/>
    </location>
</feature>
<dbReference type="PROSITE" id="PS51387">
    <property type="entry name" value="FAD_PCMH"/>
    <property type="match status" value="1"/>
</dbReference>
<gene>
    <name evidence="4" type="ORF">ACFSOX_13680</name>
</gene>
<dbReference type="InterPro" id="IPR016164">
    <property type="entry name" value="FAD-linked_Oxase-like_C"/>
</dbReference>
<protein>
    <submittedName>
        <fullName evidence="4">FAD-binding protein</fullName>
    </submittedName>
</protein>
<comment type="caution">
    <text evidence="4">The sequence shown here is derived from an EMBL/GenBank/DDBJ whole genome shotgun (WGS) entry which is preliminary data.</text>
</comment>
<dbReference type="PANTHER" id="PTHR11748:SF103">
    <property type="entry name" value="GLYCOLATE OXIDASE SUBUNIT GLCE"/>
    <property type="match status" value="1"/>
</dbReference>
<dbReference type="InterPro" id="IPR016169">
    <property type="entry name" value="FAD-bd_PCMH_sub2"/>
</dbReference>
<dbReference type="InterPro" id="IPR036318">
    <property type="entry name" value="FAD-bd_PCMH-like_sf"/>
</dbReference>
<dbReference type="Pfam" id="PF01565">
    <property type="entry name" value="FAD_binding_4"/>
    <property type="match status" value="1"/>
</dbReference>
<evidence type="ECO:0000256" key="1">
    <source>
        <dbReference type="ARBA" id="ARBA00022630"/>
    </source>
</evidence>
<keyword evidence="5" id="KW-1185">Reference proteome</keyword>
<sequence length="415" mass="41944">MTAPLVPRDAAEAEEAVRWALGAGKTLEVIGRGSKRALGRPAQTDATLDLSGLAGITLYEPKELVLSARAGTPIAVVEALVAENGQALAFEPMDLSALLGGAPGEGTLGGVLATNLSGPRRLKAGAARDHVLGFSAVSGRGETFKAGGRVVKNVTGYDLSKLMAGSFGTLAALTDVTIKTLPRAETEASVLLLGLMPEAAVAAMAAAMGSPFEVSGAAHLPAGVAARTAVAGLPDDRAVTALRLEGVGPSVAHRRDGLLRLLAAHGACEGLALDASRALWKAVRDVTPFAASGTPEADRPVWRISTAPSRGAEIAALIAAATDAEVLFDWAGGLVWAAVAPSADAGAADAGASAVRAATARCGGHATLIRAPAAVRAVVDVFEPQPGPLAVLTRRIKESFDPRGVLCPGRMWAGV</sequence>
<reference evidence="5" key="1">
    <citation type="journal article" date="2019" name="Int. J. Syst. Evol. Microbiol.">
        <title>The Global Catalogue of Microorganisms (GCM) 10K type strain sequencing project: providing services to taxonomists for standard genome sequencing and annotation.</title>
        <authorList>
            <consortium name="The Broad Institute Genomics Platform"/>
            <consortium name="The Broad Institute Genome Sequencing Center for Infectious Disease"/>
            <person name="Wu L."/>
            <person name="Ma J."/>
        </authorList>
    </citation>
    <scope>NUCLEOTIDE SEQUENCE [LARGE SCALE GENOMIC DNA]</scope>
    <source>
        <strain evidence="5">CGMCC 1.6774</strain>
    </source>
</reference>
<evidence type="ECO:0000256" key="2">
    <source>
        <dbReference type="ARBA" id="ARBA00022827"/>
    </source>
</evidence>
<dbReference type="RefSeq" id="WP_378478371.1">
    <property type="nucleotide sequence ID" value="NZ_JBHUIW010000015.1"/>
</dbReference>
<evidence type="ECO:0000259" key="3">
    <source>
        <dbReference type="PROSITE" id="PS51387"/>
    </source>
</evidence>
<dbReference type="InterPro" id="IPR016166">
    <property type="entry name" value="FAD-bd_PCMH"/>
</dbReference>
<dbReference type="InterPro" id="IPR006094">
    <property type="entry name" value="Oxid_FAD_bind_N"/>
</dbReference>
<dbReference type="SUPFAM" id="SSF55103">
    <property type="entry name" value="FAD-linked oxidases, C-terminal domain"/>
    <property type="match status" value="1"/>
</dbReference>
<keyword evidence="1" id="KW-0285">Flavoprotein</keyword>
<dbReference type="SUPFAM" id="SSF56176">
    <property type="entry name" value="FAD-binding/transporter-associated domain-like"/>
    <property type="match status" value="1"/>
</dbReference>
<dbReference type="Proteomes" id="UP001597314">
    <property type="component" value="Unassembled WGS sequence"/>
</dbReference>
<dbReference type="EMBL" id="JBHUIW010000015">
    <property type="protein sequence ID" value="MFD2183204.1"/>
    <property type="molecule type" value="Genomic_DNA"/>
</dbReference>
<accession>A0ABW5AJR9</accession>